<dbReference type="GO" id="GO:0003676">
    <property type="term" value="F:nucleic acid binding"/>
    <property type="evidence" value="ECO:0007669"/>
    <property type="project" value="InterPro"/>
</dbReference>
<organism evidence="2 3">
    <name type="scientific">Panicum miliaceum</name>
    <name type="common">Proso millet</name>
    <name type="synonym">Broomcorn millet</name>
    <dbReference type="NCBI Taxonomy" id="4540"/>
    <lineage>
        <taxon>Eukaryota</taxon>
        <taxon>Viridiplantae</taxon>
        <taxon>Streptophyta</taxon>
        <taxon>Embryophyta</taxon>
        <taxon>Tracheophyta</taxon>
        <taxon>Spermatophyta</taxon>
        <taxon>Magnoliopsida</taxon>
        <taxon>Liliopsida</taxon>
        <taxon>Poales</taxon>
        <taxon>Poaceae</taxon>
        <taxon>PACMAD clade</taxon>
        <taxon>Panicoideae</taxon>
        <taxon>Panicodae</taxon>
        <taxon>Paniceae</taxon>
        <taxon>Panicinae</taxon>
        <taxon>Panicum</taxon>
        <taxon>Panicum sect. Panicum</taxon>
    </lineage>
</organism>
<evidence type="ECO:0000313" key="2">
    <source>
        <dbReference type="EMBL" id="RLM75086.1"/>
    </source>
</evidence>
<evidence type="ECO:0000256" key="1">
    <source>
        <dbReference type="SAM" id="MobiDB-lite"/>
    </source>
</evidence>
<dbReference type="InterPro" id="IPR012337">
    <property type="entry name" value="RNaseH-like_sf"/>
</dbReference>
<gene>
    <name evidence="2" type="ORF">C2845_PM15G03820</name>
</gene>
<dbReference type="Gene3D" id="3.30.420.10">
    <property type="entry name" value="Ribonuclease H-like superfamily/Ribonuclease H"/>
    <property type="match status" value="1"/>
</dbReference>
<dbReference type="SUPFAM" id="SSF53098">
    <property type="entry name" value="Ribonuclease H-like"/>
    <property type="match status" value="1"/>
</dbReference>
<evidence type="ECO:0000313" key="3">
    <source>
        <dbReference type="Proteomes" id="UP000275267"/>
    </source>
</evidence>
<sequence>MTSGWDEPQASSPKNVGGGWGYNSWMPALEITPQIPPVGPPPTRHEWVSFQEKILLTTLCVGIRVLVSQVLYADGGDLPAFLKRFLTKEDHIFTGAHIENDVKWLRDDFDITISNPIDLQLVVPKATPRYEYLGGPHPVFEVRRSSLEKIAKAYYAYLVSTSQTMITGKDKSKAMEEPHKKKKKKKQYREQRDMQRALAAAHAADVARHGGRARAFRIRDPDSQEGQSPPRRRSTHG</sequence>
<dbReference type="Proteomes" id="UP000275267">
    <property type="component" value="Unassembled WGS sequence"/>
</dbReference>
<protein>
    <submittedName>
        <fullName evidence="2">Uncharacterized protein</fullName>
    </submittedName>
</protein>
<dbReference type="AlphaFoldDB" id="A0A3L6QBY9"/>
<dbReference type="InterPro" id="IPR036397">
    <property type="entry name" value="RNaseH_sf"/>
</dbReference>
<accession>A0A3L6QBY9</accession>
<dbReference type="EMBL" id="PQIB02000013">
    <property type="protein sequence ID" value="RLM75086.1"/>
    <property type="molecule type" value="Genomic_DNA"/>
</dbReference>
<feature type="region of interest" description="Disordered" evidence="1">
    <location>
        <begin position="167"/>
        <end position="237"/>
    </location>
</feature>
<comment type="caution">
    <text evidence="2">The sequence shown here is derived from an EMBL/GenBank/DDBJ whole genome shotgun (WGS) entry which is preliminary data.</text>
</comment>
<reference evidence="3" key="1">
    <citation type="journal article" date="2019" name="Nat. Commun.">
        <title>The genome of broomcorn millet.</title>
        <authorList>
            <person name="Zou C."/>
            <person name="Miki D."/>
            <person name="Li D."/>
            <person name="Tang Q."/>
            <person name="Xiao L."/>
            <person name="Rajput S."/>
            <person name="Deng P."/>
            <person name="Jia W."/>
            <person name="Huang R."/>
            <person name="Zhang M."/>
            <person name="Sun Y."/>
            <person name="Hu J."/>
            <person name="Fu X."/>
            <person name="Schnable P.S."/>
            <person name="Li F."/>
            <person name="Zhang H."/>
            <person name="Feng B."/>
            <person name="Zhu X."/>
            <person name="Liu R."/>
            <person name="Schnable J.C."/>
            <person name="Zhu J.-K."/>
            <person name="Zhang H."/>
        </authorList>
    </citation>
    <scope>NUCLEOTIDE SEQUENCE [LARGE SCALE GENOMIC DNA]</scope>
</reference>
<name>A0A3L6QBY9_PANMI</name>
<feature type="compositionally biased region" description="Basic and acidic residues" evidence="1">
    <location>
        <begin position="168"/>
        <end position="179"/>
    </location>
</feature>
<keyword evidence="3" id="KW-1185">Reference proteome</keyword>
<proteinExistence type="predicted"/>